<comment type="similarity">
    <text evidence="8">Belongs to the binding-protein-dependent transport system permease family. LivHM subfamily.</text>
</comment>
<feature type="transmembrane region" description="Helical" evidence="9">
    <location>
        <begin position="95"/>
        <end position="118"/>
    </location>
</feature>
<dbReference type="EMBL" id="JACCFM010000001">
    <property type="protein sequence ID" value="NYJ20522.1"/>
    <property type="molecule type" value="Genomic_DNA"/>
</dbReference>
<dbReference type="GO" id="GO:0005886">
    <property type="term" value="C:plasma membrane"/>
    <property type="evidence" value="ECO:0007669"/>
    <property type="project" value="UniProtKB-SubCell"/>
</dbReference>
<evidence type="ECO:0000256" key="2">
    <source>
        <dbReference type="ARBA" id="ARBA00022448"/>
    </source>
</evidence>
<keyword evidence="6 9" id="KW-1133">Transmembrane helix</keyword>
<comment type="subcellular location">
    <subcellularLocation>
        <location evidence="1">Cell membrane</location>
        <topology evidence="1">Multi-pass membrane protein</topology>
    </subcellularLocation>
</comment>
<dbReference type="Pfam" id="PF02653">
    <property type="entry name" value="BPD_transp_2"/>
    <property type="match status" value="1"/>
</dbReference>
<evidence type="ECO:0000256" key="4">
    <source>
        <dbReference type="ARBA" id="ARBA00022692"/>
    </source>
</evidence>
<evidence type="ECO:0000256" key="7">
    <source>
        <dbReference type="ARBA" id="ARBA00023136"/>
    </source>
</evidence>
<keyword evidence="7 9" id="KW-0472">Membrane</keyword>
<evidence type="ECO:0000256" key="9">
    <source>
        <dbReference type="SAM" id="Phobius"/>
    </source>
</evidence>
<evidence type="ECO:0000256" key="6">
    <source>
        <dbReference type="ARBA" id="ARBA00022989"/>
    </source>
</evidence>
<dbReference type="AlphaFoldDB" id="A0A7Z0EGJ8"/>
<dbReference type="PANTHER" id="PTHR11795:SF445">
    <property type="entry name" value="AMINO ACID ABC TRANSPORTER PERMEASE PROTEIN"/>
    <property type="match status" value="1"/>
</dbReference>
<evidence type="ECO:0000313" key="10">
    <source>
        <dbReference type="EMBL" id="NYJ20522.1"/>
    </source>
</evidence>
<feature type="transmembrane region" description="Helical" evidence="9">
    <location>
        <begin position="141"/>
        <end position="164"/>
    </location>
</feature>
<keyword evidence="5" id="KW-0029">Amino-acid transport</keyword>
<keyword evidence="3" id="KW-1003">Cell membrane</keyword>
<name>A0A7Z0EGJ8_9MICO</name>
<organism evidence="10 11">
    <name type="scientific">Glaciibacter psychrotolerans</name>
    <dbReference type="NCBI Taxonomy" id="670054"/>
    <lineage>
        <taxon>Bacteria</taxon>
        <taxon>Bacillati</taxon>
        <taxon>Actinomycetota</taxon>
        <taxon>Actinomycetes</taxon>
        <taxon>Micrococcales</taxon>
        <taxon>Microbacteriaceae</taxon>
        <taxon>Glaciibacter</taxon>
    </lineage>
</organism>
<comment type="caution">
    <text evidence="10">The sequence shown here is derived from an EMBL/GenBank/DDBJ whole genome shotgun (WGS) entry which is preliminary data.</text>
</comment>
<evidence type="ECO:0000256" key="5">
    <source>
        <dbReference type="ARBA" id="ARBA00022970"/>
    </source>
</evidence>
<protein>
    <submittedName>
        <fullName evidence="10">Branched-chain amino acid transport system permease protein</fullName>
    </submittedName>
</protein>
<proteinExistence type="inferred from homology"/>
<accession>A0A7Z0EGJ8</accession>
<gene>
    <name evidence="10" type="ORF">HNR05_002313</name>
</gene>
<feature type="transmembrane region" description="Helical" evidence="9">
    <location>
        <begin position="37"/>
        <end position="54"/>
    </location>
</feature>
<evidence type="ECO:0000256" key="1">
    <source>
        <dbReference type="ARBA" id="ARBA00004651"/>
    </source>
</evidence>
<feature type="transmembrane region" description="Helical" evidence="9">
    <location>
        <begin position="192"/>
        <end position="218"/>
    </location>
</feature>
<dbReference type="InterPro" id="IPR001851">
    <property type="entry name" value="ABC_transp_permease"/>
</dbReference>
<dbReference type="RefSeq" id="WP_179579125.1">
    <property type="nucleotide sequence ID" value="NZ_JACCFM010000001.1"/>
</dbReference>
<feature type="transmembrane region" description="Helical" evidence="9">
    <location>
        <begin position="12"/>
        <end position="30"/>
    </location>
</feature>
<feature type="transmembrane region" description="Helical" evidence="9">
    <location>
        <begin position="60"/>
        <end position="83"/>
    </location>
</feature>
<dbReference type="GO" id="GO:0006865">
    <property type="term" value="P:amino acid transport"/>
    <property type="evidence" value="ECO:0007669"/>
    <property type="project" value="UniProtKB-KW"/>
</dbReference>
<keyword evidence="4 9" id="KW-0812">Transmembrane</keyword>
<dbReference type="Proteomes" id="UP000537260">
    <property type="component" value="Unassembled WGS sequence"/>
</dbReference>
<sequence length="295" mass="31814">MNLILQTLVSTVVQGSMLALITVGMSLIYGTLRVLNMAQGIMVMVGGIAAYTFLQRFDWPVWTALLVAAGITFLLGVLTFYVGVRPLLGRLGVDFEMTAFISTFAIATIVQSVVLWIYGPRQKPFPFLIDGKFNLTPEVSITYHSLFMAVFAIGLLLLLGFFLVRSRYGLAITAVAQNLDASRLMGIPARRVYVVAMGIASALAGVAGVLLAPIYFVYPNAGDLPLLQALIVAIFAGLGSIRGTIIAAYIIGFIQAVVSIYWSATYALPVLYGVILIVLVVRPYVIAGKPQEARL</sequence>
<feature type="transmembrane region" description="Helical" evidence="9">
    <location>
        <begin position="224"/>
        <end position="241"/>
    </location>
</feature>
<keyword evidence="2" id="KW-0813">Transport</keyword>
<keyword evidence="11" id="KW-1185">Reference proteome</keyword>
<evidence type="ECO:0000313" key="11">
    <source>
        <dbReference type="Proteomes" id="UP000537260"/>
    </source>
</evidence>
<dbReference type="PANTHER" id="PTHR11795">
    <property type="entry name" value="BRANCHED-CHAIN AMINO ACID TRANSPORT SYSTEM PERMEASE PROTEIN LIVH"/>
    <property type="match status" value="1"/>
</dbReference>
<dbReference type="GO" id="GO:0022857">
    <property type="term" value="F:transmembrane transporter activity"/>
    <property type="evidence" value="ECO:0007669"/>
    <property type="project" value="InterPro"/>
</dbReference>
<evidence type="ECO:0000256" key="8">
    <source>
        <dbReference type="ARBA" id="ARBA00037998"/>
    </source>
</evidence>
<evidence type="ECO:0000256" key="3">
    <source>
        <dbReference type="ARBA" id="ARBA00022475"/>
    </source>
</evidence>
<dbReference type="CDD" id="cd06582">
    <property type="entry name" value="TM_PBP1_LivH_like"/>
    <property type="match status" value="1"/>
</dbReference>
<dbReference type="InterPro" id="IPR052157">
    <property type="entry name" value="BCAA_transport_permease"/>
</dbReference>
<reference evidence="10 11" key="1">
    <citation type="submission" date="2020-07" db="EMBL/GenBank/DDBJ databases">
        <title>Sequencing the genomes of 1000 actinobacteria strains.</title>
        <authorList>
            <person name="Klenk H.-P."/>
        </authorList>
    </citation>
    <scope>NUCLEOTIDE SEQUENCE [LARGE SCALE GENOMIC DNA]</scope>
    <source>
        <strain evidence="10 11">LI1</strain>
    </source>
</reference>